<keyword evidence="1" id="KW-1133">Transmembrane helix</keyword>
<evidence type="ECO:0000259" key="2">
    <source>
        <dbReference type="Pfam" id="PF07811"/>
    </source>
</evidence>
<reference evidence="3 4" key="1">
    <citation type="submission" date="2024-09" db="EMBL/GenBank/DDBJ databases">
        <authorList>
            <person name="Sun Q."/>
            <person name="Mori K."/>
        </authorList>
    </citation>
    <scope>NUCLEOTIDE SEQUENCE [LARGE SCALE GENOMIC DNA]</scope>
    <source>
        <strain evidence="3 4">JCM 4362</strain>
    </source>
</reference>
<dbReference type="Pfam" id="PF07811">
    <property type="entry name" value="TadE"/>
    <property type="match status" value="1"/>
</dbReference>
<protein>
    <submittedName>
        <fullName evidence="3">TadE/TadG family type IV pilus assembly protein</fullName>
    </submittedName>
</protein>
<feature type="domain" description="TadE-like" evidence="2">
    <location>
        <begin position="24"/>
        <end position="66"/>
    </location>
</feature>
<keyword evidence="1" id="KW-0812">Transmembrane</keyword>
<keyword evidence="4" id="KW-1185">Reference proteome</keyword>
<organism evidence="3 4">
    <name type="scientific">Streptomyces cremeus</name>
    <dbReference type="NCBI Taxonomy" id="66881"/>
    <lineage>
        <taxon>Bacteria</taxon>
        <taxon>Bacillati</taxon>
        <taxon>Actinomycetota</taxon>
        <taxon>Actinomycetes</taxon>
        <taxon>Kitasatosporales</taxon>
        <taxon>Streptomycetaceae</taxon>
        <taxon>Streptomyces</taxon>
    </lineage>
</organism>
<sequence length="137" mass="13720">MAARAVPRAPGGARARRAPGGDRGVATLEFTGFLPILLIVVLAAIQLGIAGYAALQAGSGARAGARIESQEAYRGQCGAAGAAAMSGWLVARGAEVGCTDGDIVQATARVPVPSIIPGFTFGTITRKVSMPADDTTP</sequence>
<name>A0ABV5PFG2_STRCM</name>
<keyword evidence="1" id="KW-0472">Membrane</keyword>
<comment type="caution">
    <text evidence="3">The sequence shown here is derived from an EMBL/GenBank/DDBJ whole genome shotgun (WGS) entry which is preliminary data.</text>
</comment>
<dbReference type="RefSeq" id="WP_345228700.1">
    <property type="nucleotide sequence ID" value="NZ_BAAAXE010000015.1"/>
</dbReference>
<evidence type="ECO:0000256" key="1">
    <source>
        <dbReference type="SAM" id="Phobius"/>
    </source>
</evidence>
<evidence type="ECO:0000313" key="4">
    <source>
        <dbReference type="Proteomes" id="UP001589718"/>
    </source>
</evidence>
<accession>A0ABV5PFG2</accession>
<proteinExistence type="predicted"/>
<dbReference type="Proteomes" id="UP001589718">
    <property type="component" value="Unassembled WGS sequence"/>
</dbReference>
<gene>
    <name evidence="3" type="ORF">ACFFTU_18535</name>
</gene>
<evidence type="ECO:0000313" key="3">
    <source>
        <dbReference type="EMBL" id="MFB9521946.1"/>
    </source>
</evidence>
<dbReference type="InterPro" id="IPR012495">
    <property type="entry name" value="TadE-like_dom"/>
</dbReference>
<feature type="transmembrane region" description="Helical" evidence="1">
    <location>
        <begin position="33"/>
        <end position="55"/>
    </location>
</feature>
<dbReference type="EMBL" id="JBHMCR010000009">
    <property type="protein sequence ID" value="MFB9521946.1"/>
    <property type="molecule type" value="Genomic_DNA"/>
</dbReference>